<dbReference type="GO" id="GO:0005739">
    <property type="term" value="C:mitochondrion"/>
    <property type="evidence" value="ECO:0007669"/>
    <property type="project" value="UniProtKB-SubCell"/>
</dbReference>
<dbReference type="PANTHER" id="PTHR48182">
    <property type="entry name" value="PROTEIN SERAC1"/>
    <property type="match status" value="1"/>
</dbReference>
<protein>
    <recommendedName>
        <fullName evidence="9">DUF676 domain-containing protein</fullName>
    </recommendedName>
</protein>
<evidence type="ECO:0000256" key="3">
    <source>
        <dbReference type="ARBA" id="ARBA00004370"/>
    </source>
</evidence>
<dbReference type="EMBL" id="NPIC01000007">
    <property type="protein sequence ID" value="RDL34716.1"/>
    <property type="molecule type" value="Genomic_DNA"/>
</dbReference>
<keyword evidence="4" id="KW-0256">Endoplasmic reticulum</keyword>
<evidence type="ECO:0000256" key="5">
    <source>
        <dbReference type="ARBA" id="ARBA00023128"/>
    </source>
</evidence>
<dbReference type="SUPFAM" id="SSF53474">
    <property type="entry name" value="alpha/beta-Hydrolases"/>
    <property type="match status" value="1"/>
</dbReference>
<organism evidence="7 8">
    <name type="scientific">Venustampulla echinocandica</name>
    <dbReference type="NCBI Taxonomy" id="2656787"/>
    <lineage>
        <taxon>Eukaryota</taxon>
        <taxon>Fungi</taxon>
        <taxon>Dikarya</taxon>
        <taxon>Ascomycota</taxon>
        <taxon>Pezizomycotina</taxon>
        <taxon>Leotiomycetes</taxon>
        <taxon>Helotiales</taxon>
        <taxon>Pleuroascaceae</taxon>
        <taxon>Venustampulla</taxon>
    </lineage>
</organism>
<name>A0A370THP3_9HELO</name>
<proteinExistence type="predicted"/>
<gene>
    <name evidence="7" type="ORF">BP5553_07844</name>
</gene>
<dbReference type="GeneID" id="43600693"/>
<dbReference type="OrthoDB" id="427518at2759"/>
<dbReference type="AlphaFoldDB" id="A0A370THP3"/>
<evidence type="ECO:0000256" key="6">
    <source>
        <dbReference type="ARBA" id="ARBA00023136"/>
    </source>
</evidence>
<dbReference type="RefSeq" id="XP_031867698.1">
    <property type="nucleotide sequence ID" value="XM_032016467.1"/>
</dbReference>
<dbReference type="Proteomes" id="UP000254866">
    <property type="component" value="Unassembled WGS sequence"/>
</dbReference>
<comment type="subcellular location">
    <subcellularLocation>
        <location evidence="2">Endoplasmic reticulum</location>
    </subcellularLocation>
    <subcellularLocation>
        <location evidence="3">Membrane</location>
    </subcellularLocation>
    <subcellularLocation>
        <location evidence="1">Mitochondrion</location>
    </subcellularLocation>
</comment>
<dbReference type="InterPro" id="IPR029058">
    <property type="entry name" value="AB_hydrolase_fold"/>
</dbReference>
<dbReference type="GO" id="GO:0005783">
    <property type="term" value="C:endoplasmic reticulum"/>
    <property type="evidence" value="ECO:0007669"/>
    <property type="project" value="UniProtKB-SubCell"/>
</dbReference>
<comment type="caution">
    <text evidence="7">The sequence shown here is derived from an EMBL/GenBank/DDBJ whole genome shotgun (WGS) entry which is preliminary data.</text>
</comment>
<reference evidence="7 8" key="1">
    <citation type="journal article" date="2018" name="IMA Fungus">
        <title>IMA Genome-F 9: Draft genome sequence of Annulohypoxylon stygium, Aspergillus mulundensis, Berkeleyomyces basicola (syn. Thielaviopsis basicola), Ceratocystis smalleyi, two Cercospora beticola strains, Coleophoma cylindrospora, Fusarium fracticaudum, Phialophora cf. hyalina, and Morchella septimelata.</title>
        <authorList>
            <person name="Wingfield B.D."/>
            <person name="Bills G.F."/>
            <person name="Dong Y."/>
            <person name="Huang W."/>
            <person name="Nel W.J."/>
            <person name="Swalarsk-Parry B.S."/>
            <person name="Vaghefi N."/>
            <person name="Wilken P.M."/>
            <person name="An Z."/>
            <person name="de Beer Z.W."/>
            <person name="De Vos L."/>
            <person name="Chen L."/>
            <person name="Duong T.A."/>
            <person name="Gao Y."/>
            <person name="Hammerbacher A."/>
            <person name="Kikkert J.R."/>
            <person name="Li Y."/>
            <person name="Li H."/>
            <person name="Li K."/>
            <person name="Li Q."/>
            <person name="Liu X."/>
            <person name="Ma X."/>
            <person name="Naidoo K."/>
            <person name="Pethybridge S.J."/>
            <person name="Sun J."/>
            <person name="Steenkamp E.T."/>
            <person name="van der Nest M.A."/>
            <person name="van Wyk S."/>
            <person name="Wingfield M.J."/>
            <person name="Xiong C."/>
            <person name="Yue Q."/>
            <person name="Zhang X."/>
        </authorList>
    </citation>
    <scope>NUCLEOTIDE SEQUENCE [LARGE SCALE GENOMIC DNA]</scope>
    <source>
        <strain evidence="7 8">BP 5553</strain>
    </source>
</reference>
<evidence type="ECO:0000256" key="2">
    <source>
        <dbReference type="ARBA" id="ARBA00004240"/>
    </source>
</evidence>
<evidence type="ECO:0000313" key="8">
    <source>
        <dbReference type="Proteomes" id="UP000254866"/>
    </source>
</evidence>
<dbReference type="GO" id="GO:0016020">
    <property type="term" value="C:membrane"/>
    <property type="evidence" value="ECO:0007669"/>
    <property type="project" value="UniProtKB-SubCell"/>
</dbReference>
<keyword evidence="5" id="KW-0496">Mitochondrion</keyword>
<evidence type="ECO:0000313" key="7">
    <source>
        <dbReference type="EMBL" id="RDL34716.1"/>
    </source>
</evidence>
<evidence type="ECO:0008006" key="9">
    <source>
        <dbReference type="Google" id="ProtNLM"/>
    </source>
</evidence>
<evidence type="ECO:0000256" key="4">
    <source>
        <dbReference type="ARBA" id="ARBA00022824"/>
    </source>
</evidence>
<evidence type="ECO:0000256" key="1">
    <source>
        <dbReference type="ARBA" id="ARBA00004173"/>
    </source>
</evidence>
<dbReference type="InterPro" id="IPR052374">
    <property type="entry name" value="SERAC1"/>
</dbReference>
<keyword evidence="6" id="KW-0472">Membrane</keyword>
<accession>A0A370THP3</accession>
<keyword evidence="8" id="KW-1185">Reference proteome</keyword>
<sequence>MASDTVSKSSEIVAEDLNKLFDAGDEAKVEFELQFLTQVACAHSTPELLPETIKESRIFSFGYPTDFATFYPIVTPESIAHTTIDNHSSSLILKLANERRETNTSTRPIIFVAHSLGGLVVANALASHYGSDAQGEEIVENTCGAIFLGTPFKGSDKAIWAKMAKRVLGMFGDSTDQTIRDLDKRSAKLQQISIDFHMLLQKRYTSKDLRPIQVACFFEQKTTSKTWWKAKSDLGQIVTADSATLAGYKPIGISADHITMCKFPDVQTPGYKDVTGKMKLMILNLDKKTEDMNKVAQTVITFGDFKGGDNNISLGGFMMGHVVGTTKDAVNLNLVNNWGSSSSGPSLLETTLAEQQKRIQES</sequence>
<dbReference type="Gene3D" id="3.40.50.1820">
    <property type="entry name" value="alpha/beta hydrolase"/>
    <property type="match status" value="1"/>
</dbReference>
<dbReference type="PANTHER" id="PTHR48182:SF2">
    <property type="entry name" value="PROTEIN SERAC1"/>
    <property type="match status" value="1"/>
</dbReference>